<gene>
    <name evidence="2" type="ORF">T11_12065</name>
    <name evidence="1" type="ORF">T11_8466</name>
</gene>
<protein>
    <submittedName>
        <fullName evidence="2">Uncharacterized protein</fullName>
    </submittedName>
</protein>
<dbReference type="EMBL" id="JYDP01008538">
    <property type="protein sequence ID" value="KRY63529.1"/>
    <property type="molecule type" value="Genomic_DNA"/>
</dbReference>
<dbReference type="AlphaFoldDB" id="A0A0V1DPK7"/>
<dbReference type="Proteomes" id="UP000055024">
    <property type="component" value="Unassembled WGS sequence"/>
</dbReference>
<proteinExistence type="predicted"/>
<name>A0A0V1DPK7_9BILA</name>
<evidence type="ECO:0000313" key="3">
    <source>
        <dbReference type="Proteomes" id="UP000055024"/>
    </source>
</evidence>
<evidence type="ECO:0000313" key="1">
    <source>
        <dbReference type="EMBL" id="KRY63522.1"/>
    </source>
</evidence>
<keyword evidence="3" id="KW-1185">Reference proteome</keyword>
<sequence>MNSILFNEMIIFLWNIDIQCIRYDTQLMRN</sequence>
<reference evidence="2 3" key="1">
    <citation type="submission" date="2015-01" db="EMBL/GenBank/DDBJ databases">
        <title>Evolution of Trichinella species and genotypes.</title>
        <authorList>
            <person name="Korhonen P.K."/>
            <person name="Edoardo P."/>
            <person name="Giuseppe L.R."/>
            <person name="Gasser R.B."/>
        </authorList>
    </citation>
    <scope>NUCLEOTIDE SEQUENCE [LARGE SCALE GENOMIC DNA]</scope>
    <source>
        <strain evidence="2">ISS1029</strain>
    </source>
</reference>
<accession>A0A0V1DPK7</accession>
<comment type="caution">
    <text evidence="2">The sequence shown here is derived from an EMBL/GenBank/DDBJ whole genome shotgun (WGS) entry which is preliminary data.</text>
</comment>
<evidence type="ECO:0000313" key="2">
    <source>
        <dbReference type="EMBL" id="KRY63529.1"/>
    </source>
</evidence>
<organism evidence="2 3">
    <name type="scientific">Trichinella zimbabwensis</name>
    <dbReference type="NCBI Taxonomy" id="268475"/>
    <lineage>
        <taxon>Eukaryota</taxon>
        <taxon>Metazoa</taxon>
        <taxon>Ecdysozoa</taxon>
        <taxon>Nematoda</taxon>
        <taxon>Enoplea</taxon>
        <taxon>Dorylaimia</taxon>
        <taxon>Trichinellida</taxon>
        <taxon>Trichinellidae</taxon>
        <taxon>Trichinella</taxon>
    </lineage>
</organism>
<dbReference type="EMBL" id="JYDP01008545">
    <property type="protein sequence ID" value="KRY63522.1"/>
    <property type="molecule type" value="Genomic_DNA"/>
</dbReference>